<dbReference type="Gene3D" id="2.60.120.10">
    <property type="entry name" value="Jelly Rolls"/>
    <property type="match status" value="1"/>
</dbReference>
<evidence type="ECO:0000256" key="2">
    <source>
        <dbReference type="ARBA" id="ARBA00023125"/>
    </source>
</evidence>
<dbReference type="PANTHER" id="PTHR43280">
    <property type="entry name" value="ARAC-FAMILY TRANSCRIPTIONAL REGULATOR"/>
    <property type="match status" value="1"/>
</dbReference>
<dbReference type="InterPro" id="IPR018060">
    <property type="entry name" value="HTH_AraC"/>
</dbReference>
<dbReference type="SUPFAM" id="SSF51215">
    <property type="entry name" value="Regulatory protein AraC"/>
    <property type="match status" value="1"/>
</dbReference>
<dbReference type="Proteomes" id="UP000632339">
    <property type="component" value="Unassembled WGS sequence"/>
</dbReference>
<dbReference type="EMBL" id="BMLI01000004">
    <property type="protein sequence ID" value="GGN13048.1"/>
    <property type="molecule type" value="Genomic_DNA"/>
</dbReference>
<dbReference type="InterPro" id="IPR014710">
    <property type="entry name" value="RmlC-like_jellyroll"/>
</dbReference>
<name>A0ABQ2IIQ5_9BACT</name>
<feature type="domain" description="HTH araC/xylS-type" evidence="4">
    <location>
        <begin position="176"/>
        <end position="274"/>
    </location>
</feature>
<comment type="caution">
    <text evidence="5">The sequence shown here is derived from an EMBL/GenBank/DDBJ whole genome shotgun (WGS) entry which is preliminary data.</text>
</comment>
<keyword evidence="3" id="KW-0804">Transcription</keyword>
<keyword evidence="1" id="KW-0805">Transcription regulation</keyword>
<proteinExistence type="predicted"/>
<evidence type="ECO:0000259" key="4">
    <source>
        <dbReference type="PROSITE" id="PS01124"/>
    </source>
</evidence>
<dbReference type="InterPro" id="IPR003313">
    <property type="entry name" value="AraC-bd"/>
</dbReference>
<evidence type="ECO:0000256" key="1">
    <source>
        <dbReference type="ARBA" id="ARBA00023015"/>
    </source>
</evidence>
<organism evidence="5 6">
    <name type="scientific">Dyadobacter beijingensis</name>
    <dbReference type="NCBI Taxonomy" id="365489"/>
    <lineage>
        <taxon>Bacteria</taxon>
        <taxon>Pseudomonadati</taxon>
        <taxon>Bacteroidota</taxon>
        <taxon>Cytophagia</taxon>
        <taxon>Cytophagales</taxon>
        <taxon>Spirosomataceae</taxon>
        <taxon>Dyadobacter</taxon>
    </lineage>
</organism>
<dbReference type="PROSITE" id="PS01124">
    <property type="entry name" value="HTH_ARAC_FAMILY_2"/>
    <property type="match status" value="1"/>
</dbReference>
<dbReference type="PRINTS" id="PR00032">
    <property type="entry name" value="HTHARAC"/>
</dbReference>
<keyword evidence="6" id="KW-1185">Reference proteome</keyword>
<evidence type="ECO:0000313" key="6">
    <source>
        <dbReference type="Proteomes" id="UP000632339"/>
    </source>
</evidence>
<evidence type="ECO:0000256" key="3">
    <source>
        <dbReference type="ARBA" id="ARBA00023163"/>
    </source>
</evidence>
<dbReference type="InterPro" id="IPR020449">
    <property type="entry name" value="Tscrpt_reg_AraC-type_HTH"/>
</dbReference>
<accession>A0ABQ2IIQ5</accession>
<dbReference type="InterPro" id="IPR037923">
    <property type="entry name" value="HTH-like"/>
</dbReference>
<dbReference type="SMART" id="SM00342">
    <property type="entry name" value="HTH_ARAC"/>
    <property type="match status" value="1"/>
</dbReference>
<sequence>MMSGTVHVPIKNKLNDKELFRIKRMKEVIKTTNPHGHKDYLEIIYLTQGDGLHQIDHHRFAVRPSSLYLVMPGQIHNWELTEIPKGFVAMIQKDFLLGHPLYDLLFRTFPAAFPGAFHLDHIDKTVAGIFESIENESANQETNFQAIIQTYLLLLFNLLRRELKSDDDQIYPQLLTTFFSTLDQHYKTAHEVNWYAETLGVTTKTLNALCRRHLDKTAGAVITERLTSESKRLLLYSDHNLGEVAYELGFTDPSHFNKFFKRQTGVLPSIYRKGIS</sequence>
<dbReference type="PANTHER" id="PTHR43280:SF32">
    <property type="entry name" value="TRANSCRIPTIONAL REGULATORY PROTEIN"/>
    <property type="match status" value="1"/>
</dbReference>
<protein>
    <submittedName>
        <fullName evidence="5">AraC family transcriptional regulator</fullName>
    </submittedName>
</protein>
<gene>
    <name evidence="5" type="ORF">GCM10010967_56410</name>
</gene>
<dbReference type="Pfam" id="PF02311">
    <property type="entry name" value="AraC_binding"/>
    <property type="match status" value="1"/>
</dbReference>
<keyword evidence="2" id="KW-0238">DNA-binding</keyword>
<dbReference type="Gene3D" id="1.10.10.60">
    <property type="entry name" value="Homeodomain-like"/>
    <property type="match status" value="1"/>
</dbReference>
<dbReference type="Pfam" id="PF12833">
    <property type="entry name" value="HTH_18"/>
    <property type="match status" value="1"/>
</dbReference>
<evidence type="ECO:0000313" key="5">
    <source>
        <dbReference type="EMBL" id="GGN13048.1"/>
    </source>
</evidence>
<dbReference type="SUPFAM" id="SSF46689">
    <property type="entry name" value="Homeodomain-like"/>
    <property type="match status" value="1"/>
</dbReference>
<reference evidence="6" key="1">
    <citation type="journal article" date="2019" name="Int. J. Syst. Evol. Microbiol.">
        <title>The Global Catalogue of Microorganisms (GCM) 10K type strain sequencing project: providing services to taxonomists for standard genome sequencing and annotation.</title>
        <authorList>
            <consortium name="The Broad Institute Genomics Platform"/>
            <consortium name="The Broad Institute Genome Sequencing Center for Infectious Disease"/>
            <person name="Wu L."/>
            <person name="Ma J."/>
        </authorList>
    </citation>
    <scope>NUCLEOTIDE SEQUENCE [LARGE SCALE GENOMIC DNA]</scope>
    <source>
        <strain evidence="6">CGMCC 1.6375</strain>
    </source>
</reference>
<dbReference type="InterPro" id="IPR009057">
    <property type="entry name" value="Homeodomain-like_sf"/>
</dbReference>